<dbReference type="PANTHER" id="PTHR10046">
    <property type="entry name" value="ATP DEPENDENT LON PROTEASE FAMILY MEMBER"/>
    <property type="match status" value="1"/>
</dbReference>
<keyword evidence="3" id="KW-0175">Coiled coil</keyword>
<dbReference type="GO" id="GO:0004176">
    <property type="term" value="F:ATP-dependent peptidase activity"/>
    <property type="evidence" value="ECO:0007669"/>
    <property type="project" value="UniProtKB-UniRule"/>
</dbReference>
<dbReference type="InterPro" id="IPR027417">
    <property type="entry name" value="P-loop_NTPase"/>
</dbReference>
<dbReference type="InterPro" id="IPR041699">
    <property type="entry name" value="AAA_32"/>
</dbReference>
<feature type="active site" evidence="2">
    <location>
        <position position="660"/>
    </location>
</feature>
<evidence type="ECO:0000256" key="2">
    <source>
        <dbReference type="PROSITE-ProRule" id="PRU01122"/>
    </source>
</evidence>
<dbReference type="Gene3D" id="3.30.230.10">
    <property type="match status" value="1"/>
</dbReference>
<proteinExistence type="inferred from homology"/>
<dbReference type="GO" id="GO:0005524">
    <property type="term" value="F:ATP binding"/>
    <property type="evidence" value="ECO:0007669"/>
    <property type="project" value="InterPro"/>
</dbReference>
<dbReference type="OrthoDB" id="9758568at2"/>
<dbReference type="InterPro" id="IPR046844">
    <property type="entry name" value="Lon-like_helical"/>
</dbReference>
<dbReference type="GO" id="GO:0006508">
    <property type="term" value="P:proteolysis"/>
    <property type="evidence" value="ECO:0007669"/>
    <property type="project" value="UniProtKB-KW"/>
</dbReference>
<protein>
    <recommendedName>
        <fullName evidence="2">endopeptidase La</fullName>
        <ecNumber evidence="2">3.4.21.53</ecNumber>
    </recommendedName>
</protein>
<dbReference type="Pfam" id="PF20436">
    <property type="entry name" value="LonB_AAA-LID"/>
    <property type="match status" value="1"/>
</dbReference>
<dbReference type="Proteomes" id="UP000483018">
    <property type="component" value="Unassembled WGS sequence"/>
</dbReference>
<dbReference type="Gene3D" id="3.40.50.300">
    <property type="entry name" value="P-loop containing nucleotide triphosphate hydrolases"/>
    <property type="match status" value="2"/>
</dbReference>
<keyword evidence="1 2" id="KW-0645">Protease</keyword>
<dbReference type="InterPro" id="IPR046843">
    <property type="entry name" value="LonB_AAA-LID"/>
</dbReference>
<evidence type="ECO:0000256" key="3">
    <source>
        <dbReference type="SAM" id="Coils"/>
    </source>
</evidence>
<accession>A0A7C8LDG5</accession>
<gene>
    <name evidence="5" type="ORF">GND95_10835</name>
</gene>
<dbReference type="InterPro" id="IPR020568">
    <property type="entry name" value="Ribosomal_Su5_D2-typ_SF"/>
</dbReference>
<dbReference type="PROSITE" id="PS51786">
    <property type="entry name" value="LON_PROTEOLYTIC"/>
    <property type="match status" value="1"/>
</dbReference>
<keyword evidence="6" id="KW-1185">Reference proteome</keyword>
<sequence length="808" mass="92173">MKKFHELSYRDLKKFIDPSDFDFRTTDELEPMEGIIGQERAVKAMEFGLNIKMRGYNIYMSGPTGSGKTTYATSCVREIAKNEPVPYDWCYVYNFAKPSNPLALRFPPGLGKEFRDDMDELIEFLLEEIPKAFNSEEYEKEKAEIIKRYQTNKDEIVKKMKERAKELGFGVKVTSAGIYFVPLINGEAIDENEYENLNEEIKERFIKVTEEFQDEVSDILKSLRDLEKKAKQEIEDLEYKIGLFAVGHHISALKEKYKEFDRVNKYLEAVQEDILENIEEFLENESEEEDQLASILPYVIRRNTEDVTIKYKVNLFIDNTETKGAPVIIDFNPTYNKLIGQIEYDNEFGNLTTDFTKIKPGLFHQANGGYLILQAMDVLTNTQSWEAIKRVLKTKEVSIESLRELIGLTAVSSLKPEPIPVDVKVIMVGSSYIYNLLYEYDEDFKKLFKIRADFDSEMPNSSQNIKMLARFIRSFCEREKTAPFDAGAVAKVVEYASRMAENQEKMTTRFNSIVEILCEANTWAKIDQKEIVTAEHVKKAIIEKEKRSNLYEEKMEEMMHENIIMIDCDGEKIGQINGLAVLDTGDYVFAKPSKITATTYMGQSGIINIEKEAEMSGKVHNKGVHVLAGYLGQTYAQEFPLSLSCRICFEQNYYGVDGDSASSTELYAILSSLAEVPIKQGIAVTGSINQRGEIQPIGGVSYKIEGFFKLCKARGLTGEQGVIIPYQNVKDLVLKDEVIEAVKEGKFHIYPIRHIDEGIEILTGIPAGQKGENGRYPDDTIHGMVYNKLKRFYRGSLTETKKIGGKRK</sequence>
<dbReference type="GO" id="GO:0004252">
    <property type="term" value="F:serine-type endopeptidase activity"/>
    <property type="evidence" value="ECO:0007669"/>
    <property type="project" value="UniProtKB-UniRule"/>
</dbReference>
<keyword evidence="2" id="KW-0378">Hydrolase</keyword>
<dbReference type="SUPFAM" id="SSF52540">
    <property type="entry name" value="P-loop containing nucleoside triphosphate hydrolases"/>
    <property type="match status" value="2"/>
</dbReference>
<dbReference type="RefSeq" id="WP_158741182.1">
    <property type="nucleotide sequence ID" value="NZ_WSLF01000011.1"/>
</dbReference>
<dbReference type="SUPFAM" id="SSF54211">
    <property type="entry name" value="Ribosomal protein S5 domain 2-like"/>
    <property type="match status" value="1"/>
</dbReference>
<comment type="catalytic activity">
    <reaction evidence="2">
        <text>Hydrolysis of proteins in presence of ATP.</text>
        <dbReference type="EC" id="3.4.21.53"/>
    </reaction>
</comment>
<dbReference type="InterPro" id="IPR008269">
    <property type="entry name" value="Lon_proteolytic"/>
</dbReference>
<dbReference type="EMBL" id="WSLF01000011">
    <property type="protein sequence ID" value="KAE9632004.1"/>
    <property type="molecule type" value="Genomic_DNA"/>
</dbReference>
<keyword evidence="2" id="KW-0720">Serine protease</keyword>
<feature type="domain" description="Lon proteolytic" evidence="4">
    <location>
        <begin position="570"/>
        <end position="765"/>
    </location>
</feature>
<dbReference type="PRINTS" id="PR00830">
    <property type="entry name" value="ENDOLAPTASE"/>
</dbReference>
<reference evidence="5 6" key="1">
    <citation type="submission" date="2019-12" db="EMBL/GenBank/DDBJ databases">
        <title>Defluviitalea raffinosedens, isolated from a biogas fermenter, genome sequencing and characterization.</title>
        <authorList>
            <person name="Rettenmaier R."/>
            <person name="Schneider M."/>
            <person name="Neuhaus K."/>
            <person name="Liebl W."/>
            <person name="Zverlov V."/>
        </authorList>
    </citation>
    <scope>NUCLEOTIDE SEQUENCE [LARGE SCALE GENOMIC DNA]</scope>
    <source>
        <strain evidence="5 6">249c-K6</strain>
    </source>
</reference>
<evidence type="ECO:0000259" key="4">
    <source>
        <dbReference type="PROSITE" id="PS51786"/>
    </source>
</evidence>
<dbReference type="Pfam" id="PF05362">
    <property type="entry name" value="Lon_C"/>
    <property type="match status" value="1"/>
</dbReference>
<feature type="active site" evidence="2">
    <location>
        <position position="703"/>
    </location>
</feature>
<dbReference type="Gene3D" id="1.10.8.60">
    <property type="match status" value="1"/>
</dbReference>
<dbReference type="Pfam" id="PF13654">
    <property type="entry name" value="AAA_32"/>
    <property type="match status" value="1"/>
</dbReference>
<evidence type="ECO:0000313" key="6">
    <source>
        <dbReference type="Proteomes" id="UP000483018"/>
    </source>
</evidence>
<evidence type="ECO:0000256" key="1">
    <source>
        <dbReference type="ARBA" id="ARBA00022670"/>
    </source>
</evidence>
<dbReference type="Pfam" id="PF20437">
    <property type="entry name" value="LonC_helical"/>
    <property type="match status" value="1"/>
</dbReference>
<organism evidence="5 6">
    <name type="scientific">Defluviitalea raffinosedens</name>
    <dbReference type="NCBI Taxonomy" id="1450156"/>
    <lineage>
        <taxon>Bacteria</taxon>
        <taxon>Bacillati</taxon>
        <taxon>Bacillota</taxon>
        <taxon>Clostridia</taxon>
        <taxon>Lachnospirales</taxon>
        <taxon>Defluviitaleaceae</taxon>
        <taxon>Defluviitalea</taxon>
    </lineage>
</organism>
<comment type="caution">
    <text evidence="5">The sequence shown here is derived from an EMBL/GenBank/DDBJ whole genome shotgun (WGS) entry which is preliminary data.</text>
</comment>
<dbReference type="AlphaFoldDB" id="A0A7C8LDG5"/>
<dbReference type="GO" id="GO:0030163">
    <property type="term" value="P:protein catabolic process"/>
    <property type="evidence" value="ECO:0007669"/>
    <property type="project" value="InterPro"/>
</dbReference>
<evidence type="ECO:0000313" key="5">
    <source>
        <dbReference type="EMBL" id="KAE9632004.1"/>
    </source>
</evidence>
<dbReference type="InterPro" id="IPR014721">
    <property type="entry name" value="Ribsml_uS5_D2-typ_fold_subgr"/>
</dbReference>
<comment type="similarity">
    <text evidence="2">Belongs to the peptidase S16 family.</text>
</comment>
<dbReference type="EC" id="3.4.21.53" evidence="2"/>
<feature type="coiled-coil region" evidence="3">
    <location>
        <begin position="191"/>
        <end position="240"/>
    </location>
</feature>
<dbReference type="InterPro" id="IPR027065">
    <property type="entry name" value="Lon_Prtase"/>
</dbReference>
<name>A0A7C8LDG5_9FIRM</name>